<gene>
    <name evidence="3" type="ORF">GCM10009754_02090</name>
</gene>
<evidence type="ECO:0000256" key="1">
    <source>
        <dbReference type="ARBA" id="ARBA00006817"/>
    </source>
</evidence>
<comment type="caution">
    <text evidence="3">The sequence shown here is derived from an EMBL/GenBank/DDBJ whole genome shotgun (WGS) entry which is preliminary data.</text>
</comment>
<dbReference type="Pfam" id="PF08327">
    <property type="entry name" value="AHSA1"/>
    <property type="match status" value="1"/>
</dbReference>
<proteinExistence type="inferred from homology"/>
<dbReference type="InterPro" id="IPR023393">
    <property type="entry name" value="START-like_dom_sf"/>
</dbReference>
<organism evidence="3 4">
    <name type="scientific">Amycolatopsis minnesotensis</name>
    <dbReference type="NCBI Taxonomy" id="337894"/>
    <lineage>
        <taxon>Bacteria</taxon>
        <taxon>Bacillati</taxon>
        <taxon>Actinomycetota</taxon>
        <taxon>Actinomycetes</taxon>
        <taxon>Pseudonocardiales</taxon>
        <taxon>Pseudonocardiaceae</taxon>
        <taxon>Amycolatopsis</taxon>
    </lineage>
</organism>
<dbReference type="SUPFAM" id="SSF55961">
    <property type="entry name" value="Bet v1-like"/>
    <property type="match status" value="2"/>
</dbReference>
<protein>
    <recommendedName>
        <fullName evidence="2">Activator of Hsp90 ATPase homologue 1/2-like C-terminal domain-containing protein</fullName>
    </recommendedName>
</protein>
<dbReference type="RefSeq" id="WP_344412289.1">
    <property type="nucleotide sequence ID" value="NZ_BAAANN010000001.1"/>
</dbReference>
<dbReference type="InterPro" id="IPR013538">
    <property type="entry name" value="ASHA1/2-like_C"/>
</dbReference>
<sequence length="294" mass="31580">MSGGLLALRARIAAPVATVRHALTDVGSLRVWLAEHAGPAMTFWGRHTPDGAGPRQHLRRLDDRCVRFDWRLWHVDTSVHIGLSAASGGGTVLSLCQTEVPDWAEMAGEDTPLSVLGTFWSLALANLADHLEGRPLTPKTDFVSPELHVEIPLAATPGAVFASLVEPARFGTWFGTVLETDARIGGPWVVGTFELIGPGATIVALAPGRRLTVAENGFETGWELTPADYGTRLSLQHTGFDERNPPYAGWTGWLAGLAGLRRHHDGARPIWLRRVLPGVPATLITAGRAAAAER</sequence>
<comment type="similarity">
    <text evidence="1">Belongs to the AHA1 family.</text>
</comment>
<name>A0ABP5BAF0_9PSEU</name>
<evidence type="ECO:0000259" key="2">
    <source>
        <dbReference type="Pfam" id="PF08327"/>
    </source>
</evidence>
<keyword evidence="4" id="KW-1185">Reference proteome</keyword>
<evidence type="ECO:0000313" key="3">
    <source>
        <dbReference type="EMBL" id="GAA1938644.1"/>
    </source>
</evidence>
<evidence type="ECO:0000313" key="4">
    <source>
        <dbReference type="Proteomes" id="UP001501116"/>
    </source>
</evidence>
<reference evidence="4" key="1">
    <citation type="journal article" date="2019" name="Int. J. Syst. Evol. Microbiol.">
        <title>The Global Catalogue of Microorganisms (GCM) 10K type strain sequencing project: providing services to taxonomists for standard genome sequencing and annotation.</title>
        <authorList>
            <consortium name="The Broad Institute Genomics Platform"/>
            <consortium name="The Broad Institute Genome Sequencing Center for Infectious Disease"/>
            <person name="Wu L."/>
            <person name="Ma J."/>
        </authorList>
    </citation>
    <scope>NUCLEOTIDE SEQUENCE [LARGE SCALE GENOMIC DNA]</scope>
    <source>
        <strain evidence="4">JCM 14545</strain>
    </source>
</reference>
<accession>A0ABP5BAF0</accession>
<dbReference type="EMBL" id="BAAANN010000001">
    <property type="protein sequence ID" value="GAA1938644.1"/>
    <property type="molecule type" value="Genomic_DNA"/>
</dbReference>
<feature type="domain" description="Activator of Hsp90 ATPase homologue 1/2-like C-terminal" evidence="2">
    <location>
        <begin position="155"/>
        <end position="258"/>
    </location>
</feature>
<dbReference type="Gene3D" id="3.30.530.20">
    <property type="match status" value="2"/>
</dbReference>
<dbReference type="Proteomes" id="UP001501116">
    <property type="component" value="Unassembled WGS sequence"/>
</dbReference>